<proteinExistence type="predicted"/>
<dbReference type="EMBL" id="AUNB01000001">
    <property type="protein sequence ID" value="KEO61613.1"/>
    <property type="molecule type" value="Genomic_DNA"/>
</dbReference>
<protein>
    <submittedName>
        <fullName evidence="1">Uncharacterized protein</fullName>
    </submittedName>
</protein>
<name>A0A074K1L3_9RHOB</name>
<evidence type="ECO:0000313" key="1">
    <source>
        <dbReference type="EMBL" id="KEO61613.1"/>
    </source>
</evidence>
<organism evidence="1 2">
    <name type="scientific">Thioclava indica</name>
    <dbReference type="NCBI Taxonomy" id="1353528"/>
    <lineage>
        <taxon>Bacteria</taxon>
        <taxon>Pseudomonadati</taxon>
        <taxon>Pseudomonadota</taxon>
        <taxon>Alphaproteobacteria</taxon>
        <taxon>Rhodobacterales</taxon>
        <taxon>Paracoccaceae</taxon>
        <taxon>Thioclava</taxon>
    </lineage>
</organism>
<dbReference type="STRING" id="1353528.DT23_01185"/>
<accession>A0A074K1L3</accession>
<reference evidence="1 2" key="1">
    <citation type="journal article" date="2015" name="Antonie Van Leeuwenhoek">
        <title>Thioclava indica sp. nov., isolated from surface seawater of the Indian Ocean.</title>
        <authorList>
            <person name="Liu Y."/>
            <person name="Lai Q."/>
            <person name="Du J."/>
            <person name="Xu H."/>
            <person name="Jiang L."/>
            <person name="Shao Z."/>
        </authorList>
    </citation>
    <scope>NUCLEOTIDE SEQUENCE [LARGE SCALE GENOMIC DNA]</scope>
    <source>
        <strain evidence="1 2">DT23-4</strain>
    </source>
</reference>
<gene>
    <name evidence="1" type="ORF">DT23_01185</name>
</gene>
<dbReference type="Proteomes" id="UP000027471">
    <property type="component" value="Unassembled WGS sequence"/>
</dbReference>
<evidence type="ECO:0000313" key="2">
    <source>
        <dbReference type="Proteomes" id="UP000027471"/>
    </source>
</evidence>
<sequence length="34" mass="3675">MFGFDTIAIAIITVAVLREAVMRLFPAPEAPAEN</sequence>
<comment type="caution">
    <text evidence="1">The sequence shown here is derived from an EMBL/GenBank/DDBJ whole genome shotgun (WGS) entry which is preliminary data.</text>
</comment>
<dbReference type="AlphaFoldDB" id="A0A074K1L3"/>
<keyword evidence="2" id="KW-1185">Reference proteome</keyword>